<proteinExistence type="predicted"/>
<organism evidence="2">
    <name type="scientific">Aspergillus arachidicola</name>
    <dbReference type="NCBI Taxonomy" id="656916"/>
    <lineage>
        <taxon>Eukaryota</taxon>
        <taxon>Fungi</taxon>
        <taxon>Dikarya</taxon>
        <taxon>Ascomycota</taxon>
        <taxon>Pezizomycotina</taxon>
        <taxon>Eurotiomycetes</taxon>
        <taxon>Eurotiomycetidae</taxon>
        <taxon>Eurotiales</taxon>
        <taxon>Aspergillaceae</taxon>
        <taxon>Aspergillus</taxon>
        <taxon>Aspergillus subgen. Circumdati</taxon>
    </lineage>
</organism>
<gene>
    <name evidence="2" type="ORF">BDV24DRAFT_149231</name>
</gene>
<dbReference type="OrthoDB" id="2906425at2759"/>
<dbReference type="InterPro" id="IPR051678">
    <property type="entry name" value="AGP_Transferase"/>
</dbReference>
<dbReference type="Pfam" id="PF01636">
    <property type="entry name" value="APH"/>
    <property type="match status" value="1"/>
</dbReference>
<dbReference type="InterPro" id="IPR011009">
    <property type="entry name" value="Kinase-like_dom_sf"/>
</dbReference>
<dbReference type="SUPFAM" id="SSF56112">
    <property type="entry name" value="Protein kinase-like (PK-like)"/>
    <property type="match status" value="1"/>
</dbReference>
<reference evidence="2" key="1">
    <citation type="submission" date="2019-04" db="EMBL/GenBank/DDBJ databases">
        <title>Friends and foes A comparative genomics study of 23 Aspergillus species from section Flavi.</title>
        <authorList>
            <consortium name="DOE Joint Genome Institute"/>
            <person name="Kjaerbolling I."/>
            <person name="Vesth T."/>
            <person name="Frisvad J.C."/>
            <person name="Nybo J.L."/>
            <person name="Theobald S."/>
            <person name="Kildgaard S."/>
            <person name="Isbrandt T."/>
            <person name="Kuo A."/>
            <person name="Sato A."/>
            <person name="Lyhne E.K."/>
            <person name="Kogle M.E."/>
            <person name="Wiebenga A."/>
            <person name="Kun R.S."/>
            <person name="Lubbers R.J."/>
            <person name="Makela M.R."/>
            <person name="Barry K."/>
            <person name="Chovatia M."/>
            <person name="Clum A."/>
            <person name="Daum C."/>
            <person name="Haridas S."/>
            <person name="He G."/>
            <person name="LaButti K."/>
            <person name="Lipzen A."/>
            <person name="Mondo S."/>
            <person name="Riley R."/>
            <person name="Salamov A."/>
            <person name="Simmons B.A."/>
            <person name="Magnuson J.K."/>
            <person name="Henrissat B."/>
            <person name="Mortensen U.H."/>
            <person name="Larsen T.O."/>
            <person name="Devries R.P."/>
            <person name="Grigoriev I.V."/>
            <person name="Machida M."/>
            <person name="Baker S.E."/>
            <person name="Andersen M.R."/>
        </authorList>
    </citation>
    <scope>NUCLEOTIDE SEQUENCE</scope>
    <source>
        <strain evidence="2">CBS 117612</strain>
    </source>
</reference>
<dbReference type="PANTHER" id="PTHR21310:SF15">
    <property type="entry name" value="AMINOGLYCOSIDE PHOSPHOTRANSFERASE DOMAIN-CONTAINING PROTEIN"/>
    <property type="match status" value="1"/>
</dbReference>
<dbReference type="EMBL" id="ML737126">
    <property type="protein sequence ID" value="KAE8343957.1"/>
    <property type="molecule type" value="Genomic_DNA"/>
</dbReference>
<dbReference type="PANTHER" id="PTHR21310">
    <property type="entry name" value="AMINOGLYCOSIDE PHOSPHOTRANSFERASE-RELATED-RELATED"/>
    <property type="match status" value="1"/>
</dbReference>
<dbReference type="CDD" id="cd05120">
    <property type="entry name" value="APH_ChoK_like"/>
    <property type="match status" value="1"/>
</dbReference>
<dbReference type="Gene3D" id="3.90.1200.10">
    <property type="match status" value="1"/>
</dbReference>
<dbReference type="Proteomes" id="UP000325558">
    <property type="component" value="Unassembled WGS sequence"/>
</dbReference>
<name>A0A5N6YEP4_9EURO</name>
<feature type="domain" description="Aminoglycoside phosphotransferase" evidence="1">
    <location>
        <begin position="189"/>
        <end position="258"/>
    </location>
</feature>
<dbReference type="AlphaFoldDB" id="A0A5N6YEP4"/>
<protein>
    <recommendedName>
        <fullName evidence="1">Aminoglycoside phosphotransferase domain-containing protein</fullName>
    </recommendedName>
</protein>
<accession>A0A5N6YEP4</accession>
<dbReference type="InterPro" id="IPR002575">
    <property type="entry name" value="Aminoglycoside_PTrfase"/>
</dbReference>
<evidence type="ECO:0000313" key="2">
    <source>
        <dbReference type="EMBL" id="KAE8343957.1"/>
    </source>
</evidence>
<sequence length="285" mass="32821">MAAHGQCRCSSWKPNDANIPLLDPFLVRTYYRIAASLHLFHVEERIAEGWTSPPLFQLNVVTQKTLRSLWHLMPGFIRVQCYRVLLKLGSYCYPWSFTGLVHRLPFGLYAKECNRSPRNEAETPYLVEQYTSIPAPLWREQLSKDLKSFLSQLLCIPNQTSYCFGNSHGGPLNDHRFPSGTGGPYVRKETKDKIAAVHAHPYRSVFTHADLHPSNILIDRGRLSGIVDWECAGFYPKYWEFTKLMYGAERFPEIQDIIRDAFAGGSYEEELEAERLLWYDTPLGI</sequence>
<evidence type="ECO:0000259" key="1">
    <source>
        <dbReference type="Pfam" id="PF01636"/>
    </source>
</evidence>